<keyword evidence="2" id="KW-1185">Reference proteome</keyword>
<dbReference type="AlphaFoldDB" id="J3MA58"/>
<organism evidence="1">
    <name type="scientific">Oryza brachyantha</name>
    <name type="common">malo sina</name>
    <dbReference type="NCBI Taxonomy" id="4533"/>
    <lineage>
        <taxon>Eukaryota</taxon>
        <taxon>Viridiplantae</taxon>
        <taxon>Streptophyta</taxon>
        <taxon>Embryophyta</taxon>
        <taxon>Tracheophyta</taxon>
        <taxon>Spermatophyta</taxon>
        <taxon>Magnoliopsida</taxon>
        <taxon>Liliopsida</taxon>
        <taxon>Poales</taxon>
        <taxon>Poaceae</taxon>
        <taxon>BOP clade</taxon>
        <taxon>Oryzoideae</taxon>
        <taxon>Oryzeae</taxon>
        <taxon>Oryzinae</taxon>
        <taxon>Oryza</taxon>
    </lineage>
</organism>
<reference evidence="1" key="1">
    <citation type="journal article" date="2013" name="Nat. Commun.">
        <title>Whole-genome sequencing of Oryza brachyantha reveals mechanisms underlying Oryza genome evolution.</title>
        <authorList>
            <person name="Chen J."/>
            <person name="Huang Q."/>
            <person name="Gao D."/>
            <person name="Wang J."/>
            <person name="Lang Y."/>
            <person name="Liu T."/>
            <person name="Li B."/>
            <person name="Bai Z."/>
            <person name="Luis Goicoechea J."/>
            <person name="Liang C."/>
            <person name="Chen C."/>
            <person name="Zhang W."/>
            <person name="Sun S."/>
            <person name="Liao Y."/>
            <person name="Zhang X."/>
            <person name="Yang L."/>
            <person name="Song C."/>
            <person name="Wang M."/>
            <person name="Shi J."/>
            <person name="Liu G."/>
            <person name="Liu J."/>
            <person name="Zhou H."/>
            <person name="Zhou W."/>
            <person name="Yu Q."/>
            <person name="An N."/>
            <person name="Chen Y."/>
            <person name="Cai Q."/>
            <person name="Wang B."/>
            <person name="Liu B."/>
            <person name="Min J."/>
            <person name="Huang Y."/>
            <person name="Wu H."/>
            <person name="Li Z."/>
            <person name="Zhang Y."/>
            <person name="Yin Y."/>
            <person name="Song W."/>
            <person name="Jiang J."/>
            <person name="Jackson S.A."/>
            <person name="Wing R.A."/>
            <person name="Wang J."/>
            <person name="Chen M."/>
        </authorList>
    </citation>
    <scope>NUCLEOTIDE SEQUENCE [LARGE SCALE GENOMIC DNA]</scope>
    <source>
        <strain evidence="1">cv. IRGC 101232</strain>
    </source>
</reference>
<evidence type="ECO:0000313" key="1">
    <source>
        <dbReference type="EnsemblPlants" id="OB05G34820.1"/>
    </source>
</evidence>
<proteinExistence type="predicted"/>
<dbReference type="Gramene" id="OB05G34820.1">
    <property type="protein sequence ID" value="OB05G34820.1"/>
    <property type="gene ID" value="OB05G34820"/>
</dbReference>
<reference evidence="1" key="2">
    <citation type="submission" date="2013-04" db="UniProtKB">
        <authorList>
            <consortium name="EnsemblPlants"/>
        </authorList>
    </citation>
    <scope>IDENTIFICATION</scope>
</reference>
<dbReference type="Proteomes" id="UP000006038">
    <property type="component" value="Chromosome 5"/>
</dbReference>
<dbReference type="HOGENOM" id="CLU_1952126_0_0_1"/>
<protein>
    <submittedName>
        <fullName evidence="1">Uncharacterized protein</fullName>
    </submittedName>
</protein>
<evidence type="ECO:0000313" key="2">
    <source>
        <dbReference type="Proteomes" id="UP000006038"/>
    </source>
</evidence>
<accession>J3MA58</accession>
<sequence length="129" mass="14939">MEKVDMIIACAWRRFLEKTRLQKLFSRKKSARRKADSNRMMTCGPPQRGYSFPHFTFQYKEILHSKRSLKVRDLSSLARFVLRPILLLDLRCKPSSTSTHVVSVLGDDKLTLEIGSNHRTAAYCLRPAI</sequence>
<name>J3MA58_ORYBR</name>
<dbReference type="EnsemblPlants" id="OB05G34820.1">
    <property type="protein sequence ID" value="OB05G34820.1"/>
    <property type="gene ID" value="OB05G34820"/>
</dbReference>